<evidence type="ECO:0000313" key="2">
    <source>
        <dbReference type="EMBL" id="MFD0857314.1"/>
    </source>
</evidence>
<dbReference type="Proteomes" id="UP001597083">
    <property type="component" value="Unassembled WGS sequence"/>
</dbReference>
<sequence length="61" mass="6727">MDLSNAKWRKSTRSKEDGSNCVELAAVSNVIAVRDSQDPDGPKLTLTLHELESLLTTLKRS</sequence>
<evidence type="ECO:0000313" key="3">
    <source>
        <dbReference type="Proteomes" id="UP001597083"/>
    </source>
</evidence>
<feature type="domain" description="DUF397" evidence="1">
    <location>
        <begin position="6"/>
        <end position="59"/>
    </location>
</feature>
<evidence type="ECO:0000259" key="1">
    <source>
        <dbReference type="Pfam" id="PF04149"/>
    </source>
</evidence>
<comment type="caution">
    <text evidence="2">The sequence shown here is derived from an EMBL/GenBank/DDBJ whole genome shotgun (WGS) entry which is preliminary data.</text>
</comment>
<proteinExistence type="predicted"/>
<protein>
    <submittedName>
        <fullName evidence="2">DUF397 domain-containing protein</fullName>
    </submittedName>
</protein>
<reference evidence="3" key="1">
    <citation type="journal article" date="2019" name="Int. J. Syst. Evol. Microbiol.">
        <title>The Global Catalogue of Microorganisms (GCM) 10K type strain sequencing project: providing services to taxonomists for standard genome sequencing and annotation.</title>
        <authorList>
            <consortium name="The Broad Institute Genomics Platform"/>
            <consortium name="The Broad Institute Genome Sequencing Center for Infectious Disease"/>
            <person name="Wu L."/>
            <person name="Ma J."/>
        </authorList>
    </citation>
    <scope>NUCLEOTIDE SEQUENCE [LARGE SCALE GENOMIC DNA]</scope>
    <source>
        <strain evidence="3">JCM 31696</strain>
    </source>
</reference>
<name>A0ABW3CUM0_9ACTN</name>
<keyword evidence="3" id="KW-1185">Reference proteome</keyword>
<accession>A0ABW3CUM0</accession>
<dbReference type="Pfam" id="PF04149">
    <property type="entry name" value="DUF397"/>
    <property type="match status" value="1"/>
</dbReference>
<dbReference type="EMBL" id="JBHTIR010004401">
    <property type="protein sequence ID" value="MFD0857314.1"/>
    <property type="molecule type" value="Genomic_DNA"/>
</dbReference>
<gene>
    <name evidence="2" type="ORF">ACFQ07_34240</name>
</gene>
<organism evidence="2 3">
    <name type="scientific">Actinomadura adrarensis</name>
    <dbReference type="NCBI Taxonomy" id="1819600"/>
    <lineage>
        <taxon>Bacteria</taxon>
        <taxon>Bacillati</taxon>
        <taxon>Actinomycetota</taxon>
        <taxon>Actinomycetes</taxon>
        <taxon>Streptosporangiales</taxon>
        <taxon>Thermomonosporaceae</taxon>
        <taxon>Actinomadura</taxon>
    </lineage>
</organism>
<dbReference type="InterPro" id="IPR007278">
    <property type="entry name" value="DUF397"/>
</dbReference>